<dbReference type="RefSeq" id="WP_377485178.1">
    <property type="nucleotide sequence ID" value="NZ_JBHLTN010000044.1"/>
</dbReference>
<evidence type="ECO:0000259" key="4">
    <source>
        <dbReference type="PROSITE" id="PS01124"/>
    </source>
</evidence>
<dbReference type="Pfam" id="PF12833">
    <property type="entry name" value="HTH_18"/>
    <property type="match status" value="1"/>
</dbReference>
<reference evidence="5 6" key="1">
    <citation type="submission" date="2024-09" db="EMBL/GenBank/DDBJ databases">
        <authorList>
            <person name="Sun Q."/>
            <person name="Mori K."/>
        </authorList>
    </citation>
    <scope>NUCLEOTIDE SEQUENCE [LARGE SCALE GENOMIC DNA]</scope>
    <source>
        <strain evidence="5 6">NCAIM B.02336</strain>
    </source>
</reference>
<evidence type="ECO:0000256" key="2">
    <source>
        <dbReference type="ARBA" id="ARBA00023125"/>
    </source>
</evidence>
<evidence type="ECO:0000313" key="5">
    <source>
        <dbReference type="EMBL" id="MFC0594452.1"/>
    </source>
</evidence>
<dbReference type="InterPro" id="IPR009057">
    <property type="entry name" value="Homeodomain-like_sf"/>
</dbReference>
<dbReference type="PROSITE" id="PS01124">
    <property type="entry name" value="HTH_ARAC_FAMILY_2"/>
    <property type="match status" value="1"/>
</dbReference>
<protein>
    <submittedName>
        <fullName evidence="5">AraC family transcriptional regulator</fullName>
    </submittedName>
</protein>
<dbReference type="InterPro" id="IPR018062">
    <property type="entry name" value="HTH_AraC-typ_CS"/>
</dbReference>
<dbReference type="EMBL" id="JBHLTN010000044">
    <property type="protein sequence ID" value="MFC0594452.1"/>
    <property type="molecule type" value="Genomic_DNA"/>
</dbReference>
<evidence type="ECO:0000256" key="3">
    <source>
        <dbReference type="ARBA" id="ARBA00023163"/>
    </source>
</evidence>
<dbReference type="PANTHER" id="PTHR46796:SF6">
    <property type="entry name" value="ARAC SUBFAMILY"/>
    <property type="match status" value="1"/>
</dbReference>
<feature type="domain" description="HTH araC/xylS-type" evidence="4">
    <location>
        <begin position="227"/>
        <end position="326"/>
    </location>
</feature>
<name>A0ABV6PX94_9BURK</name>
<dbReference type="InterPro" id="IPR018060">
    <property type="entry name" value="HTH_AraC"/>
</dbReference>
<dbReference type="PROSITE" id="PS00041">
    <property type="entry name" value="HTH_ARAC_FAMILY_1"/>
    <property type="match status" value="1"/>
</dbReference>
<dbReference type="SMART" id="SM00342">
    <property type="entry name" value="HTH_ARAC"/>
    <property type="match status" value="1"/>
</dbReference>
<proteinExistence type="predicted"/>
<evidence type="ECO:0000256" key="1">
    <source>
        <dbReference type="ARBA" id="ARBA00023015"/>
    </source>
</evidence>
<organism evidence="5 6">
    <name type="scientific">Ottowia pentelensis</name>
    <dbReference type="NCBI Taxonomy" id="511108"/>
    <lineage>
        <taxon>Bacteria</taxon>
        <taxon>Pseudomonadati</taxon>
        <taxon>Pseudomonadota</taxon>
        <taxon>Betaproteobacteria</taxon>
        <taxon>Burkholderiales</taxon>
        <taxon>Comamonadaceae</taxon>
        <taxon>Ottowia</taxon>
    </lineage>
</organism>
<keyword evidence="1" id="KW-0805">Transcription regulation</keyword>
<dbReference type="SUPFAM" id="SSF46689">
    <property type="entry name" value="Homeodomain-like"/>
    <property type="match status" value="1"/>
</dbReference>
<dbReference type="Proteomes" id="UP001589834">
    <property type="component" value="Unassembled WGS sequence"/>
</dbReference>
<dbReference type="PANTHER" id="PTHR46796">
    <property type="entry name" value="HTH-TYPE TRANSCRIPTIONAL ACTIVATOR RHAS-RELATED"/>
    <property type="match status" value="1"/>
</dbReference>
<keyword evidence="2" id="KW-0238">DNA-binding</keyword>
<accession>A0ABV6PX94</accession>
<keyword evidence="3" id="KW-0804">Transcription</keyword>
<comment type="caution">
    <text evidence="5">The sequence shown here is derived from an EMBL/GenBank/DDBJ whole genome shotgun (WGS) entry which is preliminary data.</text>
</comment>
<gene>
    <name evidence="5" type="ORF">ACFFGG_18025</name>
</gene>
<keyword evidence="6" id="KW-1185">Reference proteome</keyword>
<dbReference type="InterPro" id="IPR050204">
    <property type="entry name" value="AraC_XylS_family_regulators"/>
</dbReference>
<sequence length="333" mass="36746">MSPPPPPTCALEHWDSSALAPAERLAYWHDVAHNWVDVQPLSPGEQLQASWSLLRGADCFFGTKQSSAYEMRTAARHVPPGEDMVVISLLQSGQMRLNAAPGEHQHASAGMLGLYVPYQDACYRWGAGARQTYIALPRREVTAALGREPTNMAIALAQCALAPLLASQLSHLSLLARQPEQLDEHEYAGLLDATRALTLLTLRNLGRQGRNLDRPDAADPQHRGRHAAALRFMQQHAHRHDLHADAIAHGAGCSRTRLYEAFAARGETVMGTLRELRLQRARALIEQGSRLNVGALSWRCGFADPSGFSKLFRARFGLAPTEWHQQARATRPM</sequence>
<evidence type="ECO:0000313" key="6">
    <source>
        <dbReference type="Proteomes" id="UP001589834"/>
    </source>
</evidence>
<dbReference type="Gene3D" id="1.10.10.60">
    <property type="entry name" value="Homeodomain-like"/>
    <property type="match status" value="1"/>
</dbReference>